<gene>
    <name evidence="3" type="ORF">S01H1_53062</name>
</gene>
<proteinExistence type="predicted"/>
<protein>
    <submittedName>
        <fullName evidence="3">Uncharacterized protein</fullName>
    </submittedName>
</protein>
<dbReference type="SUPFAM" id="SSF55257">
    <property type="entry name" value="RBP11-like subunits of RNA polymerase"/>
    <property type="match status" value="1"/>
</dbReference>
<feature type="non-terminal residue" evidence="3">
    <location>
        <position position="53"/>
    </location>
</feature>
<dbReference type="GO" id="GO:0000428">
    <property type="term" value="C:DNA-directed RNA polymerase complex"/>
    <property type="evidence" value="ECO:0007669"/>
    <property type="project" value="UniProtKB-KW"/>
</dbReference>
<sequence>MAAIQETYADTPTLYIDSKEDDDMRITFTLKNLNVSIVNALRRTILMDIPILA</sequence>
<name>X0WD78_9ZZZZ</name>
<dbReference type="AlphaFoldDB" id="X0WD78"/>
<reference evidence="3" key="1">
    <citation type="journal article" date="2014" name="Front. Microbiol.">
        <title>High frequency of phylogenetically diverse reductive dehalogenase-homologous genes in deep subseafloor sedimentary metagenomes.</title>
        <authorList>
            <person name="Kawai M."/>
            <person name="Futagami T."/>
            <person name="Toyoda A."/>
            <person name="Takaki Y."/>
            <person name="Nishi S."/>
            <person name="Hori S."/>
            <person name="Arai W."/>
            <person name="Tsubouchi T."/>
            <person name="Morono Y."/>
            <person name="Uchiyama I."/>
            <person name="Ito T."/>
            <person name="Fujiyama A."/>
            <person name="Inagaki F."/>
            <person name="Takami H."/>
        </authorList>
    </citation>
    <scope>NUCLEOTIDE SEQUENCE</scope>
    <source>
        <strain evidence="3">Expedition CK06-06</strain>
    </source>
</reference>
<accession>X0WD78</accession>
<keyword evidence="1" id="KW-0240">DNA-directed RNA polymerase</keyword>
<dbReference type="GO" id="GO:0046983">
    <property type="term" value="F:protein dimerization activity"/>
    <property type="evidence" value="ECO:0007669"/>
    <property type="project" value="InterPro"/>
</dbReference>
<evidence type="ECO:0000256" key="1">
    <source>
        <dbReference type="ARBA" id="ARBA00022478"/>
    </source>
</evidence>
<evidence type="ECO:0000313" key="3">
    <source>
        <dbReference type="EMBL" id="GAG21162.1"/>
    </source>
</evidence>
<dbReference type="Gene3D" id="3.30.1360.10">
    <property type="entry name" value="RNA polymerase, RBP11-like subunit"/>
    <property type="match status" value="1"/>
</dbReference>
<dbReference type="GO" id="GO:0006351">
    <property type="term" value="P:DNA-templated transcription"/>
    <property type="evidence" value="ECO:0007669"/>
    <property type="project" value="InterPro"/>
</dbReference>
<keyword evidence="2" id="KW-0804">Transcription</keyword>
<comment type="caution">
    <text evidence="3">The sequence shown here is derived from an EMBL/GenBank/DDBJ whole genome shotgun (WGS) entry which is preliminary data.</text>
</comment>
<evidence type="ECO:0000256" key="2">
    <source>
        <dbReference type="ARBA" id="ARBA00023163"/>
    </source>
</evidence>
<organism evidence="3">
    <name type="scientific">marine sediment metagenome</name>
    <dbReference type="NCBI Taxonomy" id="412755"/>
    <lineage>
        <taxon>unclassified sequences</taxon>
        <taxon>metagenomes</taxon>
        <taxon>ecological metagenomes</taxon>
    </lineage>
</organism>
<dbReference type="EMBL" id="BARS01034343">
    <property type="protein sequence ID" value="GAG21162.1"/>
    <property type="molecule type" value="Genomic_DNA"/>
</dbReference>
<dbReference type="InterPro" id="IPR036603">
    <property type="entry name" value="RBP11-like"/>
</dbReference>